<dbReference type="GO" id="GO:0016094">
    <property type="term" value="P:polyprenol biosynthetic process"/>
    <property type="evidence" value="ECO:0007669"/>
    <property type="project" value="TreeGrafter"/>
</dbReference>
<name>A0A8E2DM45_9APHY</name>
<dbReference type="InterPro" id="IPR001441">
    <property type="entry name" value="UPP_synth-like"/>
</dbReference>
<dbReference type="InterPro" id="IPR036424">
    <property type="entry name" value="UPP_synth-like_sf"/>
</dbReference>
<dbReference type="CDD" id="cd00475">
    <property type="entry name" value="Cis_IPPS"/>
    <property type="match status" value="1"/>
</dbReference>
<dbReference type="GO" id="GO:0005783">
    <property type="term" value="C:endoplasmic reticulum"/>
    <property type="evidence" value="ECO:0007669"/>
    <property type="project" value="TreeGrafter"/>
</dbReference>
<protein>
    <recommendedName>
        <fullName evidence="3">Alkyl transferase</fullName>
        <ecNumber evidence="3">2.5.1.-</ecNumber>
    </recommendedName>
</protein>
<dbReference type="PROSITE" id="PS01066">
    <property type="entry name" value="UPP_SYNTHASE"/>
    <property type="match status" value="1"/>
</dbReference>
<dbReference type="GO" id="GO:0005811">
    <property type="term" value="C:lipid droplet"/>
    <property type="evidence" value="ECO:0007669"/>
    <property type="project" value="TreeGrafter"/>
</dbReference>
<dbReference type="GO" id="GO:1904423">
    <property type="term" value="C:dehydrodolichyl diphosphate synthase complex"/>
    <property type="evidence" value="ECO:0007669"/>
    <property type="project" value="TreeGrafter"/>
</dbReference>
<dbReference type="AlphaFoldDB" id="A0A8E2DM45"/>
<dbReference type="PANTHER" id="PTHR10291:SF43">
    <property type="entry name" value="DEHYDRODOLICHYL DIPHOSPHATE SYNTHASE COMPLEX SUBUNIT DHDDS"/>
    <property type="match status" value="1"/>
</dbReference>
<proteinExistence type="inferred from homology"/>
<evidence type="ECO:0000256" key="2">
    <source>
        <dbReference type="ARBA" id="ARBA00022679"/>
    </source>
</evidence>
<sequence>MDGNRRYARSKNKLVKHGHSDGFLALKRVLAICFRLNVKCVSTYGFAIDNFKRSPEEVEALMDLIEEKLLEICEHGDLLEQYGVRLNVVGNTALFPERVRAAAHKAEAISRHNDKAILNLCMPYASSDEMTTAVQSAIRNGLAAGEYRDITVDDIDSQLMTTLGGSPPLDVLIRTSGVKRLSDFLLWQCCENTQLQFSPTYWPDFGLWDFLPMLLDYQRKAWAA</sequence>
<dbReference type="GO" id="GO:0045547">
    <property type="term" value="F:ditrans,polycis-polyprenyl diphosphate synthase [(2E,6E)-farnesyl diphosphate specific] activity"/>
    <property type="evidence" value="ECO:0007669"/>
    <property type="project" value="TreeGrafter"/>
</dbReference>
<dbReference type="InterPro" id="IPR018520">
    <property type="entry name" value="UPP_synth-like_CS"/>
</dbReference>
<accession>A0A8E2DM45</accession>
<evidence type="ECO:0000256" key="3">
    <source>
        <dbReference type="RuleBase" id="RU363018"/>
    </source>
</evidence>
<dbReference type="SUPFAM" id="SSF64005">
    <property type="entry name" value="Undecaprenyl diphosphate synthase"/>
    <property type="match status" value="1"/>
</dbReference>
<organism evidence="4 5">
    <name type="scientific">Obba rivulosa</name>
    <dbReference type="NCBI Taxonomy" id="1052685"/>
    <lineage>
        <taxon>Eukaryota</taxon>
        <taxon>Fungi</taxon>
        <taxon>Dikarya</taxon>
        <taxon>Basidiomycota</taxon>
        <taxon>Agaricomycotina</taxon>
        <taxon>Agaricomycetes</taxon>
        <taxon>Polyporales</taxon>
        <taxon>Gelatoporiaceae</taxon>
        <taxon>Obba</taxon>
    </lineage>
</organism>
<dbReference type="EC" id="2.5.1.-" evidence="3"/>
<dbReference type="OrthoDB" id="4173905at2759"/>
<reference evidence="4 5" key="1">
    <citation type="submission" date="2016-07" db="EMBL/GenBank/DDBJ databases">
        <title>Draft genome of the white-rot fungus Obba rivulosa 3A-2.</title>
        <authorList>
            <consortium name="DOE Joint Genome Institute"/>
            <person name="Miettinen O."/>
            <person name="Riley R."/>
            <person name="Acob R."/>
            <person name="Barry K."/>
            <person name="Cullen D."/>
            <person name="De Vries R."/>
            <person name="Hainaut M."/>
            <person name="Hatakka A."/>
            <person name="Henrissat B."/>
            <person name="Hilden K."/>
            <person name="Kuo R."/>
            <person name="Labutti K."/>
            <person name="Lipzen A."/>
            <person name="Makela M.R."/>
            <person name="Sandor L."/>
            <person name="Spatafora J.W."/>
            <person name="Grigoriev I.V."/>
            <person name="Hibbett D.S."/>
        </authorList>
    </citation>
    <scope>NUCLEOTIDE SEQUENCE [LARGE SCALE GENOMIC DNA]</scope>
    <source>
        <strain evidence="4 5">3A-2</strain>
    </source>
</reference>
<dbReference type="Proteomes" id="UP000250043">
    <property type="component" value="Unassembled WGS sequence"/>
</dbReference>
<evidence type="ECO:0000313" key="4">
    <source>
        <dbReference type="EMBL" id="OCH92262.1"/>
    </source>
</evidence>
<dbReference type="Pfam" id="PF01255">
    <property type="entry name" value="Prenyltransf"/>
    <property type="match status" value="1"/>
</dbReference>
<keyword evidence="2 3" id="KW-0808">Transferase</keyword>
<comment type="similarity">
    <text evidence="1 3">Belongs to the UPP synthase family.</text>
</comment>
<gene>
    <name evidence="4" type="ORF">OBBRIDRAFT_791506</name>
</gene>
<evidence type="ECO:0000256" key="1">
    <source>
        <dbReference type="ARBA" id="ARBA00005432"/>
    </source>
</evidence>
<evidence type="ECO:0000313" key="5">
    <source>
        <dbReference type="Proteomes" id="UP000250043"/>
    </source>
</evidence>
<dbReference type="Gene3D" id="3.40.1180.10">
    <property type="entry name" value="Decaprenyl diphosphate synthase-like"/>
    <property type="match status" value="1"/>
</dbReference>
<dbReference type="PANTHER" id="PTHR10291">
    <property type="entry name" value="DEHYDRODOLICHYL DIPHOSPHATE SYNTHASE FAMILY MEMBER"/>
    <property type="match status" value="1"/>
</dbReference>
<keyword evidence="5" id="KW-1185">Reference proteome</keyword>
<dbReference type="EMBL" id="KV722372">
    <property type="protein sequence ID" value="OCH92262.1"/>
    <property type="molecule type" value="Genomic_DNA"/>
</dbReference>
<dbReference type="GO" id="GO:0016020">
    <property type="term" value="C:membrane"/>
    <property type="evidence" value="ECO:0007669"/>
    <property type="project" value="TreeGrafter"/>
</dbReference>
<dbReference type="NCBIfam" id="TIGR00055">
    <property type="entry name" value="uppS"/>
    <property type="match status" value="1"/>
</dbReference>